<dbReference type="InterPro" id="IPR017452">
    <property type="entry name" value="GPCR_Rhodpsn_7TM"/>
</dbReference>
<evidence type="ECO:0000256" key="10">
    <source>
        <dbReference type="SAM" id="Phobius"/>
    </source>
</evidence>
<evidence type="ECO:0000256" key="8">
    <source>
        <dbReference type="ARBA" id="ARBA00023224"/>
    </source>
</evidence>
<evidence type="ECO:0000256" key="5">
    <source>
        <dbReference type="ARBA" id="ARBA00023040"/>
    </source>
</evidence>
<evidence type="ECO:0000256" key="2">
    <source>
        <dbReference type="ARBA" id="ARBA00022475"/>
    </source>
</evidence>
<feature type="transmembrane region" description="Helical" evidence="10">
    <location>
        <begin position="147"/>
        <end position="168"/>
    </location>
</feature>
<keyword evidence="3 9" id="KW-0812">Transmembrane</keyword>
<keyword evidence="5 9" id="KW-0297">G-protein coupled receptor</keyword>
<keyword evidence="13" id="KW-1185">Reference proteome</keyword>
<keyword evidence="7 9" id="KW-0675">Receptor</keyword>
<gene>
    <name evidence="12" type="ORF">HOLleu_16177</name>
</gene>
<feature type="transmembrane region" description="Helical" evidence="10">
    <location>
        <begin position="273"/>
        <end position="293"/>
    </location>
</feature>
<dbReference type="InterPro" id="IPR000276">
    <property type="entry name" value="GPCR_Rhodpsn"/>
</dbReference>
<dbReference type="CDD" id="cd00637">
    <property type="entry name" value="7tm_classA_rhodopsin-like"/>
    <property type="match status" value="1"/>
</dbReference>
<dbReference type="OrthoDB" id="6376512at2759"/>
<dbReference type="GO" id="GO:0004930">
    <property type="term" value="F:G protein-coupled receptor activity"/>
    <property type="evidence" value="ECO:0007669"/>
    <property type="project" value="UniProtKB-KW"/>
</dbReference>
<dbReference type="Pfam" id="PF00001">
    <property type="entry name" value="7tm_1"/>
    <property type="match status" value="1"/>
</dbReference>
<proteinExistence type="inferred from homology"/>
<evidence type="ECO:0000313" key="12">
    <source>
        <dbReference type="EMBL" id="KAJ8038684.1"/>
    </source>
</evidence>
<dbReference type="GO" id="GO:0005886">
    <property type="term" value="C:plasma membrane"/>
    <property type="evidence" value="ECO:0007669"/>
    <property type="project" value="UniProtKB-SubCell"/>
</dbReference>
<evidence type="ECO:0000256" key="1">
    <source>
        <dbReference type="ARBA" id="ARBA00004651"/>
    </source>
</evidence>
<dbReference type="SUPFAM" id="SSF81321">
    <property type="entry name" value="Family A G protein-coupled receptor-like"/>
    <property type="match status" value="1"/>
</dbReference>
<keyword evidence="6 10" id="KW-0472">Membrane</keyword>
<organism evidence="12 13">
    <name type="scientific">Holothuria leucospilota</name>
    <name type="common">Black long sea cucumber</name>
    <name type="synonym">Mertensiothuria leucospilota</name>
    <dbReference type="NCBI Taxonomy" id="206669"/>
    <lineage>
        <taxon>Eukaryota</taxon>
        <taxon>Metazoa</taxon>
        <taxon>Echinodermata</taxon>
        <taxon>Eleutherozoa</taxon>
        <taxon>Echinozoa</taxon>
        <taxon>Holothuroidea</taxon>
        <taxon>Aspidochirotacea</taxon>
        <taxon>Aspidochirotida</taxon>
        <taxon>Holothuriidae</taxon>
        <taxon>Holothuria</taxon>
    </lineage>
</organism>
<feature type="transmembrane region" description="Helical" evidence="10">
    <location>
        <begin position="107"/>
        <end position="127"/>
    </location>
</feature>
<evidence type="ECO:0000256" key="7">
    <source>
        <dbReference type="ARBA" id="ARBA00023170"/>
    </source>
</evidence>
<dbReference type="PRINTS" id="PR00237">
    <property type="entry name" value="GPCRRHODOPSN"/>
</dbReference>
<dbReference type="PROSITE" id="PS00237">
    <property type="entry name" value="G_PROTEIN_RECEP_F1_1"/>
    <property type="match status" value="1"/>
</dbReference>
<feature type="transmembrane region" description="Helical" evidence="10">
    <location>
        <begin position="68"/>
        <end position="87"/>
    </location>
</feature>
<evidence type="ECO:0000256" key="6">
    <source>
        <dbReference type="ARBA" id="ARBA00023136"/>
    </source>
</evidence>
<dbReference type="Proteomes" id="UP001152320">
    <property type="component" value="Chromosome 7"/>
</dbReference>
<keyword evidence="4 10" id="KW-1133">Transmembrane helix</keyword>
<accession>A0A9Q1HA74</accession>
<protein>
    <submittedName>
        <fullName evidence="12">Octopamine receptor beta-2R</fullName>
    </submittedName>
</protein>
<name>A0A9Q1HA74_HOLLE</name>
<reference evidence="12" key="1">
    <citation type="submission" date="2021-10" db="EMBL/GenBank/DDBJ databases">
        <title>Tropical sea cucumber genome reveals ecological adaptation and Cuvierian tubules defense mechanism.</title>
        <authorList>
            <person name="Chen T."/>
        </authorList>
    </citation>
    <scope>NUCLEOTIDE SEQUENCE</scope>
    <source>
        <strain evidence="12">Nanhai2018</strain>
        <tissue evidence="12">Muscle</tissue>
    </source>
</reference>
<feature type="transmembrane region" description="Helical" evidence="10">
    <location>
        <begin position="313"/>
        <end position="331"/>
    </location>
</feature>
<dbReference type="Gene3D" id="1.20.1070.10">
    <property type="entry name" value="Rhodopsin 7-helix transmembrane proteins"/>
    <property type="match status" value="1"/>
</dbReference>
<evidence type="ECO:0000259" key="11">
    <source>
        <dbReference type="PROSITE" id="PS50262"/>
    </source>
</evidence>
<evidence type="ECO:0000256" key="9">
    <source>
        <dbReference type="RuleBase" id="RU000688"/>
    </source>
</evidence>
<evidence type="ECO:0000313" key="13">
    <source>
        <dbReference type="Proteomes" id="UP001152320"/>
    </source>
</evidence>
<keyword evidence="8 9" id="KW-0807">Transducer</keyword>
<feature type="transmembrane region" description="Helical" evidence="10">
    <location>
        <begin position="32"/>
        <end position="56"/>
    </location>
</feature>
<sequence>MAPFLEDSMFNTTHVTSTEDTLTYFEVPLHKIIRLIANDICGILSIVLNAMNLVVLKHITCFGEVTICLLKVLAIVDLCTGVVVILLENAYLLTSIPDYWDGFCKTLFPVVVFCGLFSCFLLGLLSFDRYMAIRKPLRYPVLFTRKWLVFMVIGCGFVALCDVVLTSWRTLPLDGFVFNEGTRFCRMDIAGSGNTSAYLMIGNLTVLVAVILITYINIHLVIIAWRHATKIRDSEVMSQAPESANLTATSVPGNMTPTPTRRPRVRRRNEFRALRTVLVMTLAYYLAWLPMFIDVSMYVLSQYDTPAVYEFFTYYMPYSNSWWNPVIYLLMNRAYRKAARRHVFCFYK</sequence>
<evidence type="ECO:0000256" key="4">
    <source>
        <dbReference type="ARBA" id="ARBA00022989"/>
    </source>
</evidence>
<evidence type="ECO:0000256" key="3">
    <source>
        <dbReference type="ARBA" id="ARBA00022692"/>
    </source>
</evidence>
<keyword evidence="2" id="KW-1003">Cell membrane</keyword>
<dbReference type="PANTHER" id="PTHR24249">
    <property type="entry name" value="HISTAMINE RECEPTOR-RELATED G-PROTEIN COUPLED RECEPTOR"/>
    <property type="match status" value="1"/>
</dbReference>
<comment type="subcellular location">
    <subcellularLocation>
        <location evidence="1">Cell membrane</location>
        <topology evidence="1">Multi-pass membrane protein</topology>
    </subcellularLocation>
</comment>
<dbReference type="PANTHER" id="PTHR24249:SF411">
    <property type="entry name" value="G-PROTEIN COUPLED RECEPTORS FAMILY 1 PROFILE DOMAIN-CONTAINING PROTEIN"/>
    <property type="match status" value="1"/>
</dbReference>
<dbReference type="EMBL" id="JAIZAY010000007">
    <property type="protein sequence ID" value="KAJ8038684.1"/>
    <property type="molecule type" value="Genomic_DNA"/>
</dbReference>
<dbReference type="AlphaFoldDB" id="A0A9Q1HA74"/>
<dbReference type="InterPro" id="IPR050569">
    <property type="entry name" value="TAAR"/>
</dbReference>
<feature type="domain" description="G-protein coupled receptors family 1 profile" evidence="11">
    <location>
        <begin position="48"/>
        <end position="328"/>
    </location>
</feature>
<feature type="transmembrane region" description="Helical" evidence="10">
    <location>
        <begin position="197"/>
        <end position="225"/>
    </location>
</feature>
<comment type="caution">
    <text evidence="12">The sequence shown here is derived from an EMBL/GenBank/DDBJ whole genome shotgun (WGS) entry which is preliminary data.</text>
</comment>
<dbReference type="PROSITE" id="PS50262">
    <property type="entry name" value="G_PROTEIN_RECEP_F1_2"/>
    <property type="match status" value="1"/>
</dbReference>
<comment type="similarity">
    <text evidence="9">Belongs to the G-protein coupled receptor 1 family.</text>
</comment>